<name>A0A2J6RZ38_HYAVF</name>
<keyword evidence="3" id="KW-1185">Reference proteome</keyword>
<gene>
    <name evidence="2" type="ORF">L207DRAFT_580611</name>
</gene>
<evidence type="ECO:0000259" key="1">
    <source>
        <dbReference type="Pfam" id="PF24864"/>
    </source>
</evidence>
<dbReference type="EMBL" id="KZ613942">
    <property type="protein sequence ID" value="PMD43783.1"/>
    <property type="molecule type" value="Genomic_DNA"/>
</dbReference>
<dbReference type="PANTHER" id="PTHR38790">
    <property type="entry name" value="2EXR DOMAIN-CONTAINING PROTEIN-RELATED"/>
    <property type="match status" value="1"/>
</dbReference>
<protein>
    <recommendedName>
        <fullName evidence="1">DUF7730 domain-containing protein</fullName>
    </recommendedName>
</protein>
<dbReference type="STRING" id="1149755.A0A2J6RZ38"/>
<evidence type="ECO:0000313" key="3">
    <source>
        <dbReference type="Proteomes" id="UP000235786"/>
    </source>
</evidence>
<feature type="domain" description="DUF7730" evidence="1">
    <location>
        <begin position="20"/>
        <end position="270"/>
    </location>
</feature>
<dbReference type="Proteomes" id="UP000235786">
    <property type="component" value="Unassembled WGS sequence"/>
</dbReference>
<reference evidence="2 3" key="1">
    <citation type="submission" date="2016-04" db="EMBL/GenBank/DDBJ databases">
        <title>A degradative enzymes factory behind the ericoid mycorrhizal symbiosis.</title>
        <authorList>
            <consortium name="DOE Joint Genome Institute"/>
            <person name="Martino E."/>
            <person name="Morin E."/>
            <person name="Grelet G."/>
            <person name="Kuo A."/>
            <person name="Kohler A."/>
            <person name="Daghino S."/>
            <person name="Barry K."/>
            <person name="Choi C."/>
            <person name="Cichocki N."/>
            <person name="Clum A."/>
            <person name="Copeland A."/>
            <person name="Hainaut M."/>
            <person name="Haridas S."/>
            <person name="Labutti K."/>
            <person name="Lindquist E."/>
            <person name="Lipzen A."/>
            <person name="Khouja H.-R."/>
            <person name="Murat C."/>
            <person name="Ohm R."/>
            <person name="Olson A."/>
            <person name="Spatafora J."/>
            <person name="Veneault-Fourrey C."/>
            <person name="Henrissat B."/>
            <person name="Grigoriev I."/>
            <person name="Martin F."/>
            <person name="Perotto S."/>
        </authorList>
    </citation>
    <scope>NUCLEOTIDE SEQUENCE [LARGE SCALE GENOMIC DNA]</scope>
    <source>
        <strain evidence="2 3">F</strain>
    </source>
</reference>
<accession>A0A2J6RZ38</accession>
<proteinExistence type="predicted"/>
<dbReference type="AlphaFoldDB" id="A0A2J6RZ38"/>
<organism evidence="2 3">
    <name type="scientific">Hyaloscypha variabilis (strain UAMH 11265 / GT02V1 / F)</name>
    <name type="common">Meliniomyces variabilis</name>
    <dbReference type="NCBI Taxonomy" id="1149755"/>
    <lineage>
        <taxon>Eukaryota</taxon>
        <taxon>Fungi</taxon>
        <taxon>Dikarya</taxon>
        <taxon>Ascomycota</taxon>
        <taxon>Pezizomycotina</taxon>
        <taxon>Leotiomycetes</taxon>
        <taxon>Helotiales</taxon>
        <taxon>Hyaloscyphaceae</taxon>
        <taxon>Hyaloscypha</taxon>
        <taxon>Hyaloscypha variabilis</taxon>
    </lineage>
</organism>
<dbReference type="OrthoDB" id="3452196at2759"/>
<evidence type="ECO:0000313" key="2">
    <source>
        <dbReference type="EMBL" id="PMD43783.1"/>
    </source>
</evidence>
<sequence length="309" mass="35184">MPISQPPIAGVGLSSQTPSPQLSSSLLSILPFEIRQQIYKDVIASFGWGKKLHILSRDPEPYDPTGKLKAQLTYIPCTPPPLNVFTGLPSTHHIDNYYPSWPTQHHWCRGWQATMQAPPPLQGTYLNLFLSCRRVYEEAIGLLYSEHRFAVNSLSTMHRFLATVPQQHLDLIRSLHVTMIIPYIHLESAAIPEGLHITEQLKWQEVEIEWLRSCVALAKMTGLKNLELDFWNATHDEVVEEELVKGLSSVKVVDGGNFVIRVPWKEGNPMLMVEKMSLVGVRLERRRFGLEPVSLDQYLWPFELAKTSN</sequence>
<dbReference type="Pfam" id="PF24864">
    <property type="entry name" value="DUF7730"/>
    <property type="match status" value="1"/>
</dbReference>
<dbReference type="InterPro" id="IPR056632">
    <property type="entry name" value="DUF7730"/>
</dbReference>